<evidence type="ECO:0000313" key="2">
    <source>
        <dbReference type="Proteomes" id="UP000247702"/>
    </source>
</evidence>
<proteinExistence type="predicted"/>
<dbReference type="AlphaFoldDB" id="A0A2Z6QRZ5"/>
<gene>
    <name evidence="1" type="ORF">RclHR1_01990007</name>
</gene>
<dbReference type="EMBL" id="BEXD01001101">
    <property type="protein sequence ID" value="GBB92235.1"/>
    <property type="molecule type" value="Genomic_DNA"/>
</dbReference>
<dbReference type="Proteomes" id="UP000247702">
    <property type="component" value="Unassembled WGS sequence"/>
</dbReference>
<sequence length="86" mass="10038">MYWGAAKRYARQHCNYSWTGLQRVVLLALDSVPISHIRKYARKSARYMDCYRKGLNAKQAEYAVKKFKSHRAIPNSILTNIDDLCN</sequence>
<reference evidence="1 2" key="1">
    <citation type="submission" date="2017-11" db="EMBL/GenBank/DDBJ databases">
        <title>The genome of Rhizophagus clarus HR1 reveals common genetic basis of auxotrophy among arbuscular mycorrhizal fungi.</title>
        <authorList>
            <person name="Kobayashi Y."/>
        </authorList>
    </citation>
    <scope>NUCLEOTIDE SEQUENCE [LARGE SCALE GENOMIC DNA]</scope>
    <source>
        <strain evidence="1 2">HR1</strain>
    </source>
</reference>
<accession>A0A2Z6QRZ5</accession>
<dbReference type="STRING" id="94130.A0A2Z6QRZ5"/>
<keyword evidence="2" id="KW-1185">Reference proteome</keyword>
<name>A0A2Z6QRZ5_9GLOM</name>
<comment type="caution">
    <text evidence="1">The sequence shown here is derived from an EMBL/GenBank/DDBJ whole genome shotgun (WGS) entry which is preliminary data.</text>
</comment>
<evidence type="ECO:0000313" key="1">
    <source>
        <dbReference type="EMBL" id="GBB92235.1"/>
    </source>
</evidence>
<organism evidence="1 2">
    <name type="scientific">Rhizophagus clarus</name>
    <dbReference type="NCBI Taxonomy" id="94130"/>
    <lineage>
        <taxon>Eukaryota</taxon>
        <taxon>Fungi</taxon>
        <taxon>Fungi incertae sedis</taxon>
        <taxon>Mucoromycota</taxon>
        <taxon>Glomeromycotina</taxon>
        <taxon>Glomeromycetes</taxon>
        <taxon>Glomerales</taxon>
        <taxon>Glomeraceae</taxon>
        <taxon>Rhizophagus</taxon>
    </lineage>
</organism>
<protein>
    <submittedName>
        <fullName evidence="1">Uncharacterized protein</fullName>
    </submittedName>
</protein>